<evidence type="ECO:0000259" key="3">
    <source>
        <dbReference type="Pfam" id="PF16344"/>
    </source>
</evidence>
<protein>
    <submittedName>
        <fullName evidence="4">FecR family protein</fullName>
    </submittedName>
</protein>
<dbReference type="AlphaFoldDB" id="A0A6L9LA44"/>
<dbReference type="Pfam" id="PF04773">
    <property type="entry name" value="FecR"/>
    <property type="match status" value="1"/>
</dbReference>
<evidence type="ECO:0000313" key="4">
    <source>
        <dbReference type="EMBL" id="NDU96282.1"/>
    </source>
</evidence>
<evidence type="ECO:0000259" key="2">
    <source>
        <dbReference type="Pfam" id="PF04773"/>
    </source>
</evidence>
<dbReference type="Gene3D" id="2.60.120.1440">
    <property type="match status" value="1"/>
</dbReference>
<accession>A0A6L9LA44</accession>
<feature type="domain" description="FecR protein" evidence="2">
    <location>
        <begin position="153"/>
        <end position="241"/>
    </location>
</feature>
<dbReference type="PIRSF" id="PIRSF018266">
    <property type="entry name" value="FecR"/>
    <property type="match status" value="1"/>
</dbReference>
<name>A0A6L9LA44_9BACT</name>
<proteinExistence type="predicted"/>
<keyword evidence="5" id="KW-1185">Reference proteome</keyword>
<evidence type="ECO:0000256" key="1">
    <source>
        <dbReference type="SAM" id="Phobius"/>
    </source>
</evidence>
<dbReference type="RefSeq" id="WP_163950028.1">
    <property type="nucleotide sequence ID" value="NZ_JAAFZH010000006.1"/>
</dbReference>
<dbReference type="Pfam" id="PF16344">
    <property type="entry name" value="FecR_C"/>
    <property type="match status" value="1"/>
</dbReference>
<keyword evidence="1" id="KW-0472">Membrane</keyword>
<evidence type="ECO:0000313" key="5">
    <source>
        <dbReference type="Proteomes" id="UP000474175"/>
    </source>
</evidence>
<organism evidence="4 5">
    <name type="scientific">Spirosoma terrae</name>
    <dbReference type="NCBI Taxonomy" id="1968276"/>
    <lineage>
        <taxon>Bacteria</taxon>
        <taxon>Pseudomonadati</taxon>
        <taxon>Bacteroidota</taxon>
        <taxon>Cytophagia</taxon>
        <taxon>Cytophagales</taxon>
        <taxon>Cytophagaceae</taxon>
        <taxon>Spirosoma</taxon>
    </lineage>
</organism>
<keyword evidence="1" id="KW-1133">Transmembrane helix</keyword>
<dbReference type="InterPro" id="IPR032508">
    <property type="entry name" value="FecR_C"/>
</dbReference>
<reference evidence="4 5" key="1">
    <citation type="submission" date="2020-02" db="EMBL/GenBank/DDBJ databases">
        <title>Draft genome sequence of two Spirosoma agri KCTC 52727 and Spirosoma terrae KCTC 52035.</title>
        <authorList>
            <person name="Rojas J."/>
            <person name="Ambika Manirajan B."/>
            <person name="Suarez C."/>
            <person name="Ratering S."/>
            <person name="Schnell S."/>
        </authorList>
    </citation>
    <scope>NUCLEOTIDE SEQUENCE [LARGE SCALE GENOMIC DNA]</scope>
    <source>
        <strain evidence="4 5">KCTC 52035</strain>
    </source>
</reference>
<dbReference type="PANTHER" id="PTHR30273:SF2">
    <property type="entry name" value="PROTEIN FECR"/>
    <property type="match status" value="1"/>
</dbReference>
<feature type="domain" description="Protein FecR C-terminal" evidence="3">
    <location>
        <begin position="299"/>
        <end position="367"/>
    </location>
</feature>
<dbReference type="EMBL" id="JAAFZH010000006">
    <property type="protein sequence ID" value="NDU96282.1"/>
    <property type="molecule type" value="Genomic_DNA"/>
</dbReference>
<dbReference type="Gene3D" id="3.55.50.30">
    <property type="match status" value="1"/>
</dbReference>
<comment type="caution">
    <text evidence="4">The sequence shown here is derived from an EMBL/GenBank/DDBJ whole genome shotgun (WGS) entry which is preliminary data.</text>
</comment>
<dbReference type="PANTHER" id="PTHR30273">
    <property type="entry name" value="PERIPLASMIC SIGNAL SENSOR AND SIGMA FACTOR ACTIVATOR FECR-RELATED"/>
    <property type="match status" value="1"/>
</dbReference>
<gene>
    <name evidence="4" type="ORF">GK108_15475</name>
</gene>
<dbReference type="InterPro" id="IPR012373">
    <property type="entry name" value="Ferrdict_sens_TM"/>
</dbReference>
<feature type="transmembrane region" description="Helical" evidence="1">
    <location>
        <begin position="105"/>
        <end position="122"/>
    </location>
</feature>
<dbReference type="Proteomes" id="UP000474175">
    <property type="component" value="Unassembled WGS sequence"/>
</dbReference>
<dbReference type="GO" id="GO:0016989">
    <property type="term" value="F:sigma factor antagonist activity"/>
    <property type="evidence" value="ECO:0007669"/>
    <property type="project" value="TreeGrafter"/>
</dbReference>
<sequence length="375" mass="42356">MNVAHYRTYTPEELAQDDFFRQWIQQPSAETDTFWNEFRRQYPERQSAIIQARAFLKAVEQTQTLPTTSQRDQMWAGIQQQIREGDETNVVTPVRIRRIGFWQSWVAAAAVLLLLGFGWWFVRQPDSADQLATSAGWHSTDNATLAEKRNETQQPLTVQLSDGSTVVLQPRSRVQYPEKFSSIKREVYLEGEGFFEVTKNPEQPFIVYANGLVTQVVGTSFTIKAVPNVAQVSVAVRTGKVAVYTLKALRQSQQRSGNIANRLLLTPNEQAIFNTTNEQLTKRLVDEPALLNKPANNQYFVFDEAPVSEVFQKLEQAYGVTIQYDSTTFSGCSLTAPLGNEPLFRKLDIVCQTIGATYEVWGTRVVISGPGCQNK</sequence>
<keyword evidence="1" id="KW-0812">Transmembrane</keyword>
<dbReference type="InterPro" id="IPR006860">
    <property type="entry name" value="FecR"/>
</dbReference>